<dbReference type="EMBL" id="JAESWA010000023">
    <property type="protein sequence ID" value="MBL4933002.1"/>
    <property type="molecule type" value="Genomic_DNA"/>
</dbReference>
<dbReference type="InterPro" id="IPR022476">
    <property type="entry name" value="Spore_YabP/YqfC"/>
</dbReference>
<accession>A0A937FIK8</accession>
<dbReference type="AlphaFoldDB" id="A0A937FIK8"/>
<organism evidence="1 2">
    <name type="scientific">Clostridium paridis</name>
    <dbReference type="NCBI Taxonomy" id="2803863"/>
    <lineage>
        <taxon>Bacteria</taxon>
        <taxon>Bacillati</taxon>
        <taxon>Bacillota</taxon>
        <taxon>Clostridia</taxon>
        <taxon>Eubacteriales</taxon>
        <taxon>Clostridiaceae</taxon>
        <taxon>Clostridium</taxon>
    </lineage>
</organism>
<dbReference type="Proteomes" id="UP000623681">
    <property type="component" value="Unassembled WGS sequence"/>
</dbReference>
<evidence type="ECO:0000313" key="2">
    <source>
        <dbReference type="Proteomes" id="UP000623681"/>
    </source>
</evidence>
<protein>
    <submittedName>
        <fullName evidence="1">Sporulation protein YqfC</fullName>
    </submittedName>
</protein>
<evidence type="ECO:0000313" key="1">
    <source>
        <dbReference type="EMBL" id="MBL4933002.1"/>
    </source>
</evidence>
<dbReference type="InterPro" id="IPR022477">
    <property type="entry name" value="Spore_YqfC"/>
</dbReference>
<dbReference type="NCBIfam" id="TIGR02856">
    <property type="entry name" value="spore_yqfC"/>
    <property type="match status" value="1"/>
</dbReference>
<keyword evidence="2" id="KW-1185">Reference proteome</keyword>
<comment type="caution">
    <text evidence="1">The sequence shown here is derived from an EMBL/GenBank/DDBJ whole genome shotgun (WGS) entry which is preliminary data.</text>
</comment>
<gene>
    <name evidence="1" type="primary">yqfC</name>
    <name evidence="1" type="ORF">JK634_14400</name>
</gene>
<reference evidence="1" key="1">
    <citation type="submission" date="2021-01" db="EMBL/GenBank/DDBJ databases">
        <title>Genome public.</title>
        <authorList>
            <person name="Liu C."/>
            <person name="Sun Q."/>
        </authorList>
    </citation>
    <scope>NUCLEOTIDE SEQUENCE</scope>
    <source>
        <strain evidence="1">YIM B02565</strain>
    </source>
</reference>
<dbReference type="Pfam" id="PF07873">
    <property type="entry name" value="YabP"/>
    <property type="match status" value="1"/>
</dbReference>
<dbReference type="RefSeq" id="WP_202768377.1">
    <property type="nucleotide sequence ID" value="NZ_JAESWA010000023.1"/>
</dbReference>
<proteinExistence type="predicted"/>
<name>A0A937FIK8_9CLOT</name>
<sequence length="94" mass="10469">MESKWVRAKDKVIEELELPKDVMFNLPKITIVGNGEVCIENHKGIISFDRESVKVNSKIGTVLITGESFEISFIGGETLVIQGIFKSIVYEGII</sequence>